<proteinExistence type="predicted"/>
<organism evidence="2 3">
    <name type="scientific">Metarhizium anisopliae BRIP 53293</name>
    <dbReference type="NCBI Taxonomy" id="1291518"/>
    <lineage>
        <taxon>Eukaryota</taxon>
        <taxon>Fungi</taxon>
        <taxon>Dikarya</taxon>
        <taxon>Ascomycota</taxon>
        <taxon>Pezizomycotina</taxon>
        <taxon>Sordariomycetes</taxon>
        <taxon>Hypocreomycetidae</taxon>
        <taxon>Hypocreales</taxon>
        <taxon>Clavicipitaceae</taxon>
        <taxon>Metarhizium</taxon>
    </lineage>
</organism>
<dbReference type="AlphaFoldDB" id="A0A0D9NWA4"/>
<dbReference type="EMBL" id="KE384736">
    <property type="protein sequence ID" value="KJK78111.1"/>
    <property type="molecule type" value="Genomic_DNA"/>
</dbReference>
<evidence type="ECO:0000313" key="3">
    <source>
        <dbReference type="Proteomes" id="UP000054544"/>
    </source>
</evidence>
<feature type="region of interest" description="Disordered" evidence="1">
    <location>
        <begin position="1"/>
        <end position="24"/>
    </location>
</feature>
<protein>
    <submittedName>
        <fullName evidence="2">Uncharacterized protein</fullName>
    </submittedName>
</protein>
<evidence type="ECO:0000256" key="1">
    <source>
        <dbReference type="SAM" id="MobiDB-lite"/>
    </source>
</evidence>
<evidence type="ECO:0000313" key="2">
    <source>
        <dbReference type="EMBL" id="KJK78111.1"/>
    </source>
</evidence>
<dbReference type="Proteomes" id="UP000054544">
    <property type="component" value="Unassembled WGS sequence"/>
</dbReference>
<accession>A0A0D9NWA4</accession>
<reference evidence="3" key="1">
    <citation type="journal article" date="2014" name="BMC Genomics">
        <title>The genome sequence of the biocontrol fungus Metarhizium anisopliae and comparative genomics of Metarhizium species.</title>
        <authorList>
            <person name="Pattemore J.A."/>
            <person name="Hane J.K."/>
            <person name="Williams A.H."/>
            <person name="Wilson B.A."/>
            <person name="Stodart B.J."/>
            <person name="Ash G.J."/>
        </authorList>
    </citation>
    <scope>NUCLEOTIDE SEQUENCE [LARGE SCALE GENOMIC DNA]</scope>
    <source>
        <strain evidence="3">BRIP 53293</strain>
    </source>
</reference>
<sequence>MPLLEDDLRSAGADFGRPHPSAPSKWSTYRVVDRMATGWLSSFDNYIKLL</sequence>
<gene>
    <name evidence="2" type="ORF">H634G_06694</name>
</gene>
<keyword evidence="3" id="KW-1185">Reference proteome</keyword>
<name>A0A0D9NWA4_METAN</name>